<accession>A0A1H3ZT75</accession>
<evidence type="ECO:0000256" key="3">
    <source>
        <dbReference type="ARBA" id="ARBA00022448"/>
    </source>
</evidence>
<dbReference type="InterPro" id="IPR007690">
    <property type="entry name" value="T2SS_GspM"/>
</dbReference>
<dbReference type="InterPro" id="IPR023229">
    <property type="entry name" value="T2SS_M_periplasmic_sf"/>
</dbReference>
<evidence type="ECO:0000256" key="8">
    <source>
        <dbReference type="ARBA" id="ARBA00022989"/>
    </source>
</evidence>
<comment type="subcellular location">
    <subcellularLocation>
        <location evidence="1">Cell inner membrane</location>
        <topology evidence="1">Single-pass membrane protein</topology>
    </subcellularLocation>
</comment>
<keyword evidence="6" id="KW-0812">Transmembrane</keyword>
<evidence type="ECO:0000256" key="1">
    <source>
        <dbReference type="ARBA" id="ARBA00004377"/>
    </source>
</evidence>
<dbReference type="RefSeq" id="WP_051625566.1">
    <property type="nucleotide sequence ID" value="NZ_FNQS01000003.1"/>
</dbReference>
<keyword evidence="7 10" id="KW-0653">Protein transport</keyword>
<dbReference type="Pfam" id="PF04612">
    <property type="entry name" value="T2SSM"/>
    <property type="match status" value="1"/>
</dbReference>
<organism evidence="11 12">
    <name type="scientific">Lonsdalea quercina</name>
    <dbReference type="NCBI Taxonomy" id="71657"/>
    <lineage>
        <taxon>Bacteria</taxon>
        <taxon>Pseudomonadati</taxon>
        <taxon>Pseudomonadota</taxon>
        <taxon>Gammaproteobacteria</taxon>
        <taxon>Enterobacterales</taxon>
        <taxon>Pectobacteriaceae</taxon>
        <taxon>Lonsdalea</taxon>
    </lineage>
</organism>
<reference evidence="11 12" key="1">
    <citation type="submission" date="2016-10" db="EMBL/GenBank/DDBJ databases">
        <authorList>
            <person name="de Groot N.N."/>
        </authorList>
    </citation>
    <scope>NUCLEOTIDE SEQUENCE [LARGE SCALE GENOMIC DNA]</scope>
    <source>
        <strain evidence="11 12">ATCC 29281</strain>
    </source>
</reference>
<keyword evidence="8" id="KW-1133">Transmembrane helix</keyword>
<dbReference type="GO" id="GO:0015627">
    <property type="term" value="C:type II protein secretion system complex"/>
    <property type="evidence" value="ECO:0007669"/>
    <property type="project" value="InterPro"/>
</dbReference>
<keyword evidence="9 10" id="KW-0472">Membrane</keyword>
<evidence type="ECO:0000256" key="9">
    <source>
        <dbReference type="ARBA" id="ARBA00023136"/>
    </source>
</evidence>
<dbReference type="GO" id="GO:0005886">
    <property type="term" value="C:plasma membrane"/>
    <property type="evidence" value="ECO:0007669"/>
    <property type="project" value="UniProtKB-SubCell"/>
</dbReference>
<dbReference type="Proteomes" id="UP000187280">
    <property type="component" value="Unassembled WGS sequence"/>
</dbReference>
<dbReference type="GeneID" id="97764206"/>
<evidence type="ECO:0000256" key="10">
    <source>
        <dbReference type="PIRNR" id="PIRNR006291"/>
    </source>
</evidence>
<protein>
    <recommendedName>
        <fullName evidence="10">Type II secretion system protein M</fullName>
        <shortName evidence="10">T2SS protein M</shortName>
    </recommendedName>
    <alternativeName>
        <fullName evidence="10">General secretion pathway protein M</fullName>
    </alternativeName>
</protein>
<comment type="similarity">
    <text evidence="2 10">Belongs to the GSP M family.</text>
</comment>
<evidence type="ECO:0000256" key="4">
    <source>
        <dbReference type="ARBA" id="ARBA00022475"/>
    </source>
</evidence>
<gene>
    <name evidence="11" type="ORF">SAMN02982996_01307</name>
</gene>
<dbReference type="PIRSF" id="PIRSF006291">
    <property type="entry name" value="GspM"/>
    <property type="match status" value="1"/>
</dbReference>
<evidence type="ECO:0000256" key="6">
    <source>
        <dbReference type="ARBA" id="ARBA00022692"/>
    </source>
</evidence>
<dbReference type="SUPFAM" id="SSF103054">
    <property type="entry name" value="General secretion pathway protein M, EpsM"/>
    <property type="match status" value="1"/>
</dbReference>
<comment type="function">
    <text evidence="10">Inner membrane component of the type II secretion system required for the energy-dependent secretion of extracellular factors such as proteases and toxins from the periplasm.</text>
</comment>
<evidence type="ECO:0000256" key="7">
    <source>
        <dbReference type="ARBA" id="ARBA00022927"/>
    </source>
</evidence>
<keyword evidence="5 10" id="KW-0997">Cell inner membrane</keyword>
<keyword evidence="3 10" id="KW-0813">Transport</keyword>
<keyword evidence="4 10" id="KW-1003">Cell membrane</keyword>
<keyword evidence="12" id="KW-1185">Reference proteome</keyword>
<name>A0A1H3ZT75_9GAMM</name>
<sequence>MNMMLLQQRWLGMQPRERLLLAIAAGLLLVWLIYSLLWQPWHQQGVRWRQAAERERQAVMWMRQQESRLPPPGAQPREVEGREINLTELIPQSAAHSGITIQRLQPQDERIMLTLSPCDFATLMRWLAELEQKNGVVTQELEVAAQTDHTGIVAVNKLSMERLP</sequence>
<evidence type="ECO:0000256" key="2">
    <source>
        <dbReference type="ARBA" id="ARBA00010637"/>
    </source>
</evidence>
<dbReference type="eggNOG" id="COG3149">
    <property type="taxonomic scope" value="Bacteria"/>
</dbReference>
<dbReference type="GO" id="GO:0015628">
    <property type="term" value="P:protein secretion by the type II secretion system"/>
    <property type="evidence" value="ECO:0007669"/>
    <property type="project" value="InterPro"/>
</dbReference>
<dbReference type="EMBL" id="FNQS01000003">
    <property type="protein sequence ID" value="SEA26899.1"/>
    <property type="molecule type" value="Genomic_DNA"/>
</dbReference>
<dbReference type="Gene3D" id="3.30.1360.100">
    <property type="entry name" value="General secretion pathway protein M, EpsM"/>
    <property type="match status" value="1"/>
</dbReference>
<evidence type="ECO:0000256" key="5">
    <source>
        <dbReference type="ARBA" id="ARBA00022519"/>
    </source>
</evidence>
<proteinExistence type="inferred from homology"/>
<dbReference type="AlphaFoldDB" id="A0A1H3ZT75"/>
<evidence type="ECO:0000313" key="11">
    <source>
        <dbReference type="EMBL" id="SEA26899.1"/>
    </source>
</evidence>
<dbReference type="STRING" id="71657.SAMN02982996_01307"/>
<evidence type="ECO:0000313" key="12">
    <source>
        <dbReference type="Proteomes" id="UP000187280"/>
    </source>
</evidence>